<evidence type="ECO:0000313" key="2">
    <source>
        <dbReference type="Proteomes" id="UP001060085"/>
    </source>
</evidence>
<gene>
    <name evidence="1" type="ORF">M9H77_11109</name>
</gene>
<organism evidence="1 2">
    <name type="scientific">Catharanthus roseus</name>
    <name type="common">Madagascar periwinkle</name>
    <name type="synonym">Vinca rosea</name>
    <dbReference type="NCBI Taxonomy" id="4058"/>
    <lineage>
        <taxon>Eukaryota</taxon>
        <taxon>Viridiplantae</taxon>
        <taxon>Streptophyta</taxon>
        <taxon>Embryophyta</taxon>
        <taxon>Tracheophyta</taxon>
        <taxon>Spermatophyta</taxon>
        <taxon>Magnoliopsida</taxon>
        <taxon>eudicotyledons</taxon>
        <taxon>Gunneridae</taxon>
        <taxon>Pentapetalae</taxon>
        <taxon>asterids</taxon>
        <taxon>lamiids</taxon>
        <taxon>Gentianales</taxon>
        <taxon>Apocynaceae</taxon>
        <taxon>Rauvolfioideae</taxon>
        <taxon>Vinceae</taxon>
        <taxon>Catharanthinae</taxon>
        <taxon>Catharanthus</taxon>
    </lineage>
</organism>
<evidence type="ECO:0000313" key="1">
    <source>
        <dbReference type="EMBL" id="KAI5670745.1"/>
    </source>
</evidence>
<protein>
    <submittedName>
        <fullName evidence="1">Uncharacterized protein</fullName>
    </submittedName>
</protein>
<keyword evidence="2" id="KW-1185">Reference proteome</keyword>
<reference evidence="2" key="1">
    <citation type="journal article" date="2023" name="Nat. Plants">
        <title>Single-cell RNA sequencing provides a high-resolution roadmap for understanding the multicellular compartmentation of specialized metabolism.</title>
        <authorList>
            <person name="Sun S."/>
            <person name="Shen X."/>
            <person name="Li Y."/>
            <person name="Li Y."/>
            <person name="Wang S."/>
            <person name="Li R."/>
            <person name="Zhang H."/>
            <person name="Shen G."/>
            <person name="Guo B."/>
            <person name="Wei J."/>
            <person name="Xu J."/>
            <person name="St-Pierre B."/>
            <person name="Chen S."/>
            <person name="Sun C."/>
        </authorList>
    </citation>
    <scope>NUCLEOTIDE SEQUENCE [LARGE SCALE GENOMIC DNA]</scope>
</reference>
<dbReference type="Proteomes" id="UP001060085">
    <property type="component" value="Linkage Group LG03"/>
</dbReference>
<name>A0ACC0BDJ7_CATRO</name>
<proteinExistence type="predicted"/>
<comment type="caution">
    <text evidence="1">The sequence shown here is derived from an EMBL/GenBank/DDBJ whole genome shotgun (WGS) entry which is preliminary data.</text>
</comment>
<accession>A0ACC0BDJ7</accession>
<sequence>MATATERAIQWLSTPKDDSENEMVSFDESKIGVKGLVDSGVQNIPKIFVREGAQIEKQSKSSNNNNNNNNNQVPVIDIGVDGASQDPIGRSEIVKKLKDACETWGFFQIVNHGIPLSLLDKATDSTIKFHEQDPEIKKQYYSRDTTRRVIFNSNFFLYNTSKATWKDTFLCQIAPVDPNWEPLPQLFRGVMDEYGKEIERVGLILYELLSEALGLDKNYLRDMGCAEGLYFKGHYAPACPQPELTIGTVTHTDFGFLTICLQNEIGGLEVLYENEYIEVPPTRGALSVNLGDMFCICTNNKFKSVPHRALAKDVGPRINLAGFLRSNYGKGYTSRRYKPIKELLSEDNPPIYGEVTLDEYIKHYTIRGFDGVASLPHFMLQNAKN</sequence>
<dbReference type="EMBL" id="CM044703">
    <property type="protein sequence ID" value="KAI5670745.1"/>
    <property type="molecule type" value="Genomic_DNA"/>
</dbReference>